<evidence type="ECO:0000313" key="1">
    <source>
        <dbReference type="EMBL" id="KAK7079574.1"/>
    </source>
</evidence>
<accession>A0AAN8XI11</accession>
<name>A0AAN8XI11_HALRR</name>
<keyword evidence="2" id="KW-1185">Reference proteome</keyword>
<comment type="caution">
    <text evidence="1">The sequence shown here is derived from an EMBL/GenBank/DDBJ whole genome shotgun (WGS) entry which is preliminary data.</text>
</comment>
<dbReference type="AlphaFoldDB" id="A0AAN8XI11"/>
<evidence type="ECO:0000313" key="2">
    <source>
        <dbReference type="Proteomes" id="UP001381693"/>
    </source>
</evidence>
<reference evidence="1 2" key="1">
    <citation type="submission" date="2023-11" db="EMBL/GenBank/DDBJ databases">
        <title>Halocaridina rubra genome assembly.</title>
        <authorList>
            <person name="Smith C."/>
        </authorList>
    </citation>
    <scope>NUCLEOTIDE SEQUENCE [LARGE SCALE GENOMIC DNA]</scope>
    <source>
        <strain evidence="1">EP-1</strain>
        <tissue evidence="1">Whole</tissue>
    </source>
</reference>
<proteinExistence type="predicted"/>
<gene>
    <name evidence="1" type="ORF">SK128_007470</name>
</gene>
<dbReference type="EMBL" id="JAXCGZ010006723">
    <property type="protein sequence ID" value="KAK7079574.1"/>
    <property type="molecule type" value="Genomic_DNA"/>
</dbReference>
<protein>
    <submittedName>
        <fullName evidence="1">Uncharacterized protein</fullName>
    </submittedName>
</protein>
<dbReference type="Proteomes" id="UP001381693">
    <property type="component" value="Unassembled WGS sequence"/>
</dbReference>
<sequence>MSSISNKSGRKPNFTKGKTTAKDTCVSVLFRYATKIRRRRERAYIPFISHRLPSPIPAAHLAPDACSHLYEENGLLREGVPNSMAATQN</sequence>
<organism evidence="1 2">
    <name type="scientific">Halocaridina rubra</name>
    <name type="common">Hawaiian red shrimp</name>
    <dbReference type="NCBI Taxonomy" id="373956"/>
    <lineage>
        <taxon>Eukaryota</taxon>
        <taxon>Metazoa</taxon>
        <taxon>Ecdysozoa</taxon>
        <taxon>Arthropoda</taxon>
        <taxon>Crustacea</taxon>
        <taxon>Multicrustacea</taxon>
        <taxon>Malacostraca</taxon>
        <taxon>Eumalacostraca</taxon>
        <taxon>Eucarida</taxon>
        <taxon>Decapoda</taxon>
        <taxon>Pleocyemata</taxon>
        <taxon>Caridea</taxon>
        <taxon>Atyoidea</taxon>
        <taxon>Atyidae</taxon>
        <taxon>Halocaridina</taxon>
    </lineage>
</organism>